<dbReference type="KEGG" id="nvi:103317730"/>
<reference evidence="1" key="1">
    <citation type="submission" date="2021-01" db="UniProtKB">
        <authorList>
            <consortium name="EnsemblMetazoa"/>
        </authorList>
    </citation>
    <scope>IDENTIFICATION</scope>
</reference>
<dbReference type="RefSeq" id="XP_031783453.1">
    <property type="nucleotide sequence ID" value="XM_031927593.1"/>
</dbReference>
<dbReference type="GeneID" id="103317730"/>
<organism evidence="1 2">
    <name type="scientific">Nasonia vitripennis</name>
    <name type="common">Parasitic wasp</name>
    <dbReference type="NCBI Taxonomy" id="7425"/>
    <lineage>
        <taxon>Eukaryota</taxon>
        <taxon>Metazoa</taxon>
        <taxon>Ecdysozoa</taxon>
        <taxon>Arthropoda</taxon>
        <taxon>Hexapoda</taxon>
        <taxon>Insecta</taxon>
        <taxon>Pterygota</taxon>
        <taxon>Neoptera</taxon>
        <taxon>Endopterygota</taxon>
        <taxon>Hymenoptera</taxon>
        <taxon>Apocrita</taxon>
        <taxon>Proctotrupomorpha</taxon>
        <taxon>Chalcidoidea</taxon>
        <taxon>Pteromalidae</taxon>
        <taxon>Pteromalinae</taxon>
        <taxon>Nasonia</taxon>
    </lineage>
</organism>
<evidence type="ECO:0000313" key="2">
    <source>
        <dbReference type="Proteomes" id="UP000002358"/>
    </source>
</evidence>
<dbReference type="Proteomes" id="UP000002358">
    <property type="component" value="Chromosome 1"/>
</dbReference>
<protein>
    <submittedName>
        <fullName evidence="1">Uncharacterized protein</fullName>
    </submittedName>
</protein>
<name>A0A7M7QCJ0_NASVI</name>
<dbReference type="OrthoDB" id="7685730at2759"/>
<dbReference type="AlphaFoldDB" id="A0A7M7QCJ0"/>
<accession>A0A7M7QCJ0</accession>
<evidence type="ECO:0000313" key="1">
    <source>
        <dbReference type="EnsemblMetazoa" id="XP_031783453"/>
    </source>
</evidence>
<dbReference type="EnsemblMetazoa" id="XM_031927593">
    <property type="protein sequence ID" value="XP_031783453"/>
    <property type="gene ID" value="LOC103317730"/>
</dbReference>
<dbReference type="InParanoid" id="A0A7M7QCJ0"/>
<sequence>MKSMKTSLQHDYRERTDNILSNLAASGISLTSDGSLITLRGLLTKTTLAEFQELYESIKEGSEQLKILPVWMVKYINCAECYKTAISKVLNSIMAKSVQMEYSGCGRAIKGVKKLNFSATSIFKLMKTLNVEKFTVSEETILLRTSRWLPSSMGRSDNSSVFNL</sequence>
<proteinExistence type="predicted"/>
<keyword evidence="2" id="KW-1185">Reference proteome</keyword>